<evidence type="ECO:0000259" key="10">
    <source>
        <dbReference type="Pfam" id="PF06762"/>
    </source>
</evidence>
<evidence type="ECO:0000256" key="2">
    <source>
        <dbReference type="ARBA" id="ARBA00005512"/>
    </source>
</evidence>
<protein>
    <recommendedName>
        <fullName evidence="8">Lipase maturation factor 2</fullName>
    </recommendedName>
</protein>
<dbReference type="GO" id="GO:0051604">
    <property type="term" value="P:protein maturation"/>
    <property type="evidence" value="ECO:0007669"/>
    <property type="project" value="InterPro"/>
</dbReference>
<feature type="transmembrane region" description="Helical" evidence="9">
    <location>
        <begin position="196"/>
        <end position="221"/>
    </location>
</feature>
<evidence type="ECO:0000313" key="12">
    <source>
        <dbReference type="EMBL" id="SVA57106.1"/>
    </source>
</evidence>
<evidence type="ECO:0000256" key="7">
    <source>
        <dbReference type="ARBA" id="ARBA00023180"/>
    </source>
</evidence>
<evidence type="ECO:0000256" key="5">
    <source>
        <dbReference type="ARBA" id="ARBA00022989"/>
    </source>
</evidence>
<feature type="transmembrane region" description="Helical" evidence="9">
    <location>
        <begin position="228"/>
        <end position="248"/>
    </location>
</feature>
<evidence type="ECO:0000256" key="8">
    <source>
        <dbReference type="ARBA" id="ARBA00040643"/>
    </source>
</evidence>
<organism evidence="12">
    <name type="scientific">marine metagenome</name>
    <dbReference type="NCBI Taxonomy" id="408172"/>
    <lineage>
        <taxon>unclassified sequences</taxon>
        <taxon>metagenomes</taxon>
        <taxon>ecological metagenomes</taxon>
    </lineage>
</organism>
<dbReference type="GO" id="GO:0015035">
    <property type="term" value="F:protein-disulfide reductase activity"/>
    <property type="evidence" value="ECO:0007669"/>
    <property type="project" value="InterPro"/>
</dbReference>
<dbReference type="InterPro" id="IPR057433">
    <property type="entry name" value="LMF1/2_C"/>
</dbReference>
<feature type="domain" description="Lipase maturation factor 1/2 C-terminal" evidence="11">
    <location>
        <begin position="619"/>
        <end position="688"/>
    </location>
</feature>
<name>A0A381WX45_9ZZZZ</name>
<dbReference type="InterPro" id="IPR057434">
    <property type="entry name" value="LMF1/2_N"/>
</dbReference>
<evidence type="ECO:0000259" key="11">
    <source>
        <dbReference type="Pfam" id="PF25179"/>
    </source>
</evidence>
<dbReference type="GO" id="GO:0005789">
    <property type="term" value="C:endoplasmic reticulum membrane"/>
    <property type="evidence" value="ECO:0007669"/>
    <property type="project" value="UniProtKB-SubCell"/>
</dbReference>
<dbReference type="PANTHER" id="PTHR14463">
    <property type="entry name" value="LIPASE MATURATION FACTOR"/>
    <property type="match status" value="1"/>
</dbReference>
<accession>A0A381WX45</accession>
<feature type="transmembrane region" description="Helical" evidence="9">
    <location>
        <begin position="374"/>
        <end position="395"/>
    </location>
</feature>
<evidence type="ECO:0000256" key="4">
    <source>
        <dbReference type="ARBA" id="ARBA00022824"/>
    </source>
</evidence>
<gene>
    <name evidence="12" type="ORF">METZ01_LOCUS109960</name>
</gene>
<evidence type="ECO:0000256" key="6">
    <source>
        <dbReference type="ARBA" id="ARBA00023136"/>
    </source>
</evidence>
<feature type="transmembrane region" description="Helical" evidence="9">
    <location>
        <begin position="287"/>
        <end position="310"/>
    </location>
</feature>
<dbReference type="Pfam" id="PF04134">
    <property type="entry name" value="DCC1-like"/>
    <property type="match status" value="1"/>
</dbReference>
<feature type="transmembrane region" description="Helical" evidence="9">
    <location>
        <begin position="345"/>
        <end position="367"/>
    </location>
</feature>
<dbReference type="EMBL" id="UINC01013180">
    <property type="protein sequence ID" value="SVA57106.1"/>
    <property type="molecule type" value="Genomic_DNA"/>
</dbReference>
<feature type="transmembrane region" description="Helical" evidence="9">
    <location>
        <begin position="137"/>
        <end position="155"/>
    </location>
</feature>
<dbReference type="InterPro" id="IPR009613">
    <property type="entry name" value="LMF"/>
</dbReference>
<keyword evidence="3 9" id="KW-0812">Transmembrane</keyword>
<dbReference type="AlphaFoldDB" id="A0A381WX45"/>
<evidence type="ECO:0000256" key="3">
    <source>
        <dbReference type="ARBA" id="ARBA00022692"/>
    </source>
</evidence>
<evidence type="ECO:0000256" key="9">
    <source>
        <dbReference type="SAM" id="Phobius"/>
    </source>
</evidence>
<keyword evidence="7" id="KW-0325">Glycoprotein</keyword>
<reference evidence="12" key="1">
    <citation type="submission" date="2018-05" db="EMBL/GenBank/DDBJ databases">
        <authorList>
            <person name="Lanie J.A."/>
            <person name="Ng W.-L."/>
            <person name="Kazmierczak K.M."/>
            <person name="Andrzejewski T.M."/>
            <person name="Davidsen T.M."/>
            <person name="Wayne K.J."/>
            <person name="Tettelin H."/>
            <person name="Glass J.I."/>
            <person name="Rusch D."/>
            <person name="Podicherti R."/>
            <person name="Tsui H.-C.T."/>
            <person name="Winkler M.E."/>
        </authorList>
    </citation>
    <scope>NUCLEOTIDE SEQUENCE</scope>
</reference>
<feature type="domain" description="Lipase maturation factor 1/2 N-terminal" evidence="10">
    <location>
        <begin position="249"/>
        <end position="412"/>
    </location>
</feature>
<sequence length="700" mass="82331">MFRPQKPLMVWDGECNFCRMCAERFSSYQQQKVDLVPYQELIKKYPQAPEKDYAAAVVLFTPAGNSYRAAAAVYRFYAEYPWRGWAFWAYQRFRWFSVLSEWGYQLVANHRRIFRWLVTLFWGKSFALSTYRASGWFFGRMLGVTILIAFLSLWVQSAGLIGPEGIVPFQENLDQVRNNSANSTAGTSPWLIRPTLLWLISGTDGLTFLFTIGTLAALLLIVGFGPHIAVLISWICYLSLVVVAQPFLNFQWDILLLETMFLSVFFLPWLVREKISALREPNSVGRWLLWLLLFKLMFESGLVKFTYFGAGGSNTWSDFTALNYHYWTQPIPSWLSWYFHWLPSWFHKMSLMITYVTELILPFFIFFPRRFRNIACLGIVFLQLMIIITGNYGFFNLLTLLLCLTLLDDQTIPNQIKRFFDRSQQERPKFVWLMRWKSVLGTIVLVIFVITGSYYLSLDFRGNRPEVAGQTLSPSPITNTLVRTAQFSRSMNSYGLFRVMTTTRPEIIISYSMDGKMWTPYQFNYKPVNLQAPPPFFFPHMPRLDWQMWFEALYIERIMDAPFSLFLYKRFLEVMTTGDMKKGEIRIEQFFTPQDLQDLNTMDAGERQQVIRNFRVHINSYLDHSYWFAMFLRALRQGNPTVLDLLADNSNFQEKPKNIRVTFYYYNFSSPEKHKDGYWWTRKLLEQFSLDLSFAGNSGL</sequence>
<dbReference type="InterPro" id="IPR007263">
    <property type="entry name" value="DCC1-like"/>
</dbReference>
<evidence type="ECO:0000256" key="1">
    <source>
        <dbReference type="ARBA" id="ARBA00004477"/>
    </source>
</evidence>
<keyword evidence="5 9" id="KW-1133">Transmembrane helix</keyword>
<keyword evidence="4" id="KW-0256">Endoplasmic reticulum</keyword>
<dbReference type="Pfam" id="PF06762">
    <property type="entry name" value="LMF1"/>
    <property type="match status" value="1"/>
</dbReference>
<feature type="domain" description="Lipase maturation factor 1/2 C-terminal" evidence="11">
    <location>
        <begin position="491"/>
        <end position="573"/>
    </location>
</feature>
<feature type="transmembrane region" description="Helical" evidence="9">
    <location>
        <begin position="438"/>
        <end position="456"/>
    </location>
</feature>
<proteinExistence type="inferred from homology"/>
<dbReference type="PANTHER" id="PTHR14463:SF5">
    <property type="entry name" value="LIPASE MATURATION FACTOR 2"/>
    <property type="match status" value="1"/>
</dbReference>
<keyword evidence="6 9" id="KW-0472">Membrane</keyword>
<comment type="similarity">
    <text evidence="2">Belongs to the lipase maturation factor family.</text>
</comment>
<comment type="subcellular location">
    <subcellularLocation>
        <location evidence="1">Endoplasmic reticulum membrane</location>
        <topology evidence="1">Multi-pass membrane protein</topology>
    </subcellularLocation>
</comment>
<dbReference type="Pfam" id="PF25179">
    <property type="entry name" value="LMF1_C"/>
    <property type="match status" value="2"/>
</dbReference>
<feature type="transmembrane region" description="Helical" evidence="9">
    <location>
        <begin position="254"/>
        <end position="271"/>
    </location>
</feature>